<accession>A0A562MQQ9</accession>
<gene>
    <name evidence="1" type="ORF">IQ26_06698</name>
</gene>
<comment type="caution">
    <text evidence="1">The sequence shown here is derived from an EMBL/GenBank/DDBJ whole genome shotgun (WGS) entry which is preliminary data.</text>
</comment>
<evidence type="ECO:0000313" key="1">
    <source>
        <dbReference type="EMBL" id="TWI22265.1"/>
    </source>
</evidence>
<dbReference type="Proteomes" id="UP000317122">
    <property type="component" value="Unassembled WGS sequence"/>
</dbReference>
<keyword evidence="2" id="KW-1185">Reference proteome</keyword>
<evidence type="ECO:0000313" key="2">
    <source>
        <dbReference type="Proteomes" id="UP000317122"/>
    </source>
</evidence>
<organism evidence="1 2">
    <name type="scientific">Mesorhizobium tianshanense</name>
    <dbReference type="NCBI Taxonomy" id="39844"/>
    <lineage>
        <taxon>Bacteria</taxon>
        <taxon>Pseudomonadati</taxon>
        <taxon>Pseudomonadota</taxon>
        <taxon>Alphaproteobacteria</taxon>
        <taxon>Hyphomicrobiales</taxon>
        <taxon>Phyllobacteriaceae</taxon>
        <taxon>Mesorhizobium</taxon>
    </lineage>
</organism>
<protein>
    <submittedName>
        <fullName evidence="1">Uncharacterized protein</fullName>
    </submittedName>
</protein>
<name>A0A562MQQ9_9HYPH</name>
<proteinExistence type="predicted"/>
<dbReference type="EMBL" id="VLKT01000067">
    <property type="protein sequence ID" value="TWI22265.1"/>
    <property type="molecule type" value="Genomic_DNA"/>
</dbReference>
<sequence length="229" mass="24232">MKPIGYLPGLRCAFTDGLRIQAAAVSADDFDGGMVPQPPGCIIDAAVVQNVDNRATLEIDHDGPVSCRASPAPVIDANRPDLGGAVSNRGITLQLPQDGVVADRHAEPLHEALARTAARAMAEQADNLHDPCRPARIRGSNRRQSVGERLSFTFLMCASPAAQQEPHRHSLTLDRKVLKAAAGPPMPISASPSAIGANADRWSGSGNNPTVIISELDAQNFDPWAGRPF</sequence>
<dbReference type="AlphaFoldDB" id="A0A562MQQ9"/>
<reference evidence="1 2" key="1">
    <citation type="journal article" date="2015" name="Stand. Genomic Sci.">
        <title>Genomic Encyclopedia of Bacterial and Archaeal Type Strains, Phase III: the genomes of soil and plant-associated and newly described type strains.</title>
        <authorList>
            <person name="Whitman W.B."/>
            <person name="Woyke T."/>
            <person name="Klenk H.P."/>
            <person name="Zhou Y."/>
            <person name="Lilburn T.G."/>
            <person name="Beck B.J."/>
            <person name="De Vos P."/>
            <person name="Vandamme P."/>
            <person name="Eisen J.A."/>
            <person name="Garrity G."/>
            <person name="Hugenholtz P."/>
            <person name="Kyrpides N.C."/>
        </authorList>
    </citation>
    <scope>NUCLEOTIDE SEQUENCE [LARGE SCALE GENOMIC DNA]</scope>
    <source>
        <strain evidence="1 2">CGMCC 1.2546</strain>
    </source>
</reference>